<reference evidence="2" key="2">
    <citation type="journal article" date="2023" name="Biology">
        <title>Prokaryotic Life Associated with Coal-Fire Gas Vents Revealed by Metagenomics.</title>
        <authorList>
            <person name="Kadnikov V.V."/>
            <person name="Mardanov A.V."/>
            <person name="Beletsky A.V."/>
            <person name="Karnachuk O.V."/>
            <person name="Ravin N.V."/>
        </authorList>
    </citation>
    <scope>NUCLEOTIDE SEQUENCE</scope>
    <source>
        <strain evidence="2">Bu02</strain>
    </source>
</reference>
<evidence type="ECO:0000256" key="1">
    <source>
        <dbReference type="SAM" id="MobiDB-lite"/>
    </source>
</evidence>
<organism evidence="2">
    <name type="scientific">Candidatus Fermentithermobacillus carboniphilus</name>
    <dbReference type="NCBI Taxonomy" id="3085328"/>
    <lineage>
        <taxon>Bacteria</taxon>
        <taxon>Bacillati</taxon>
        <taxon>Bacillota</taxon>
        <taxon>Candidatus Fermentithermobacillia</taxon>
        <taxon>Candidatus Fermentithermobacillales</taxon>
        <taxon>Candidatus Fermentithermobacillaceae</taxon>
        <taxon>Candidatus Fermentithermobacillus</taxon>
    </lineage>
</organism>
<evidence type="ECO:0008006" key="3">
    <source>
        <dbReference type="Google" id="ProtNLM"/>
    </source>
</evidence>
<proteinExistence type="predicted"/>
<feature type="region of interest" description="Disordered" evidence="1">
    <location>
        <begin position="67"/>
        <end position="88"/>
    </location>
</feature>
<protein>
    <recommendedName>
        <fullName evidence="3">Transposase putative helix-turn-helix domain-containing protein</fullName>
    </recommendedName>
</protein>
<dbReference type="EMBL" id="CP062796">
    <property type="protein sequence ID" value="QUL99157.1"/>
    <property type="molecule type" value="Genomic_DNA"/>
</dbReference>
<sequence length="113" mass="12878">MKRCNVVRLLFSNEQAEILEILGDRSADLWNAVTYKYRQAFFTGEPLPSYEALCVEFKDHPAYKALPADMGPERKPKPEKCLPGSSGINLLPRKPRLFPLMVPPKGRSTQCWI</sequence>
<name>A0AAT9LG07_9FIRM</name>
<dbReference type="KEGG" id="fcz:IMF26_03570"/>
<feature type="compositionally biased region" description="Basic and acidic residues" evidence="1">
    <location>
        <begin position="71"/>
        <end position="80"/>
    </location>
</feature>
<accession>A0AAT9LG07</accession>
<reference evidence="2" key="1">
    <citation type="submission" date="2020-10" db="EMBL/GenBank/DDBJ databases">
        <authorList>
            <person name="Kadnikov V."/>
            <person name="Beletsky A.V."/>
            <person name="Mardanov A.V."/>
            <person name="Karnachuk O.V."/>
            <person name="Ravin N.V."/>
        </authorList>
    </citation>
    <scope>NUCLEOTIDE SEQUENCE</scope>
    <source>
        <strain evidence="2">Bu02</strain>
    </source>
</reference>
<evidence type="ECO:0000313" key="2">
    <source>
        <dbReference type="EMBL" id="QUL99157.1"/>
    </source>
</evidence>
<dbReference type="AlphaFoldDB" id="A0AAT9LG07"/>
<gene>
    <name evidence="2" type="ORF">IMF26_03570</name>
</gene>